<dbReference type="CDD" id="cd00338">
    <property type="entry name" value="Ser_Recombinase"/>
    <property type="match status" value="1"/>
</dbReference>
<dbReference type="RefSeq" id="WP_204198343.1">
    <property type="nucleotide sequence ID" value="NZ_JAFEMC010000002.1"/>
</dbReference>
<dbReference type="Gene3D" id="3.40.50.1390">
    <property type="entry name" value="Resolvase, N-terminal catalytic domain"/>
    <property type="match status" value="1"/>
</dbReference>
<evidence type="ECO:0000259" key="2">
    <source>
        <dbReference type="PROSITE" id="PS51736"/>
    </source>
</evidence>
<dbReference type="SUPFAM" id="SSF53041">
    <property type="entry name" value="Resolvase-like"/>
    <property type="match status" value="1"/>
</dbReference>
<dbReference type="InterPro" id="IPR050639">
    <property type="entry name" value="SSR_resolvase"/>
</dbReference>
<dbReference type="PANTHER" id="PTHR30461:SF23">
    <property type="entry name" value="DNA RECOMBINASE-RELATED"/>
    <property type="match status" value="1"/>
</dbReference>
<feature type="domain" description="Recombinase" evidence="3">
    <location>
        <begin position="153"/>
        <end position="295"/>
    </location>
</feature>
<dbReference type="InterPro" id="IPR011109">
    <property type="entry name" value="DNA_bind_recombinase_dom"/>
</dbReference>
<dbReference type="Pfam" id="PF00239">
    <property type="entry name" value="Resolvase"/>
    <property type="match status" value="1"/>
</dbReference>
<dbReference type="Proteomes" id="UP000763641">
    <property type="component" value="Unassembled WGS sequence"/>
</dbReference>
<reference evidence="4 5" key="1">
    <citation type="submission" date="2020-12" db="EMBL/GenBank/DDBJ databases">
        <title>Sphingomonas sp.</title>
        <authorList>
            <person name="Kim M.K."/>
        </authorList>
    </citation>
    <scope>NUCLEOTIDE SEQUENCE [LARGE SCALE GENOMIC DNA]</scope>
    <source>
        <strain evidence="4 5">BT552</strain>
    </source>
</reference>
<dbReference type="InterPro" id="IPR038109">
    <property type="entry name" value="DNA_bind_recomb_sf"/>
</dbReference>
<feature type="domain" description="Resolvase/invertase-type recombinase catalytic" evidence="2">
    <location>
        <begin position="2"/>
        <end position="159"/>
    </location>
</feature>
<evidence type="ECO:0000313" key="5">
    <source>
        <dbReference type="Proteomes" id="UP000763641"/>
    </source>
</evidence>
<comment type="caution">
    <text evidence="4">The sequence shown here is derived from an EMBL/GenBank/DDBJ whole genome shotgun (WGS) entry which is preliminary data.</text>
</comment>
<name>A0ABS2D626_9SPHN</name>
<keyword evidence="5" id="KW-1185">Reference proteome</keyword>
<feature type="coiled-coil region" evidence="1">
    <location>
        <begin position="391"/>
        <end position="450"/>
    </location>
</feature>
<proteinExistence type="predicted"/>
<dbReference type="Pfam" id="PF07508">
    <property type="entry name" value="Recombinase"/>
    <property type="match status" value="1"/>
</dbReference>
<gene>
    <name evidence="4" type="ORF">ILT43_08300</name>
</gene>
<dbReference type="PROSITE" id="PS51737">
    <property type="entry name" value="RECOMBINASE_DNA_BIND"/>
    <property type="match status" value="1"/>
</dbReference>
<keyword evidence="1" id="KW-0175">Coiled coil</keyword>
<dbReference type="SMART" id="SM00857">
    <property type="entry name" value="Resolvase"/>
    <property type="match status" value="1"/>
</dbReference>
<dbReference type="EMBL" id="JAFEMC010000002">
    <property type="protein sequence ID" value="MBM6576372.1"/>
    <property type="molecule type" value="Genomic_DNA"/>
</dbReference>
<dbReference type="PANTHER" id="PTHR30461">
    <property type="entry name" value="DNA-INVERTASE FROM LAMBDOID PROPHAGE"/>
    <property type="match status" value="1"/>
</dbReference>
<evidence type="ECO:0000256" key="1">
    <source>
        <dbReference type="SAM" id="Coils"/>
    </source>
</evidence>
<accession>A0ABS2D626</accession>
<dbReference type="InterPro" id="IPR036162">
    <property type="entry name" value="Resolvase-like_N_sf"/>
</dbReference>
<dbReference type="PROSITE" id="PS51736">
    <property type="entry name" value="RECOMBINASES_3"/>
    <property type="match status" value="1"/>
</dbReference>
<evidence type="ECO:0000313" key="4">
    <source>
        <dbReference type="EMBL" id="MBM6576372.1"/>
    </source>
</evidence>
<sequence length="528" mass="59076">MRTLLYARYSSQLQNARSIEDQMRLLRDRADREGWTIVDVFTDYAISGAAGFGPEQRPGLNALLERVEAGGVDQVFTESTDRIARHQGDAFTIRERLRFAGCRLFTLLDGEVDEITGTIKGLMDARMRTDLGARIRRGARGTVSEGRAAGGLAYGYRRANRLDEKGELIRGLREIDADEAEIVLRCFREFAAGRSAIKIGQGLNEDGVVAPRKNFWRASTLIGQPKLQTGILRNPIYIGQIAYGRTQYVQSPKTRRLVVRPGQEGITIGRADHLRIVSDELWQAVQERLAVASEDKPHRQRRPKHVLSGLGVCGVCGGNWIITGNNGAYGSKVWGCARAVDRACTNRRQITQHRYEARVLADLKGQMLAPDVVAAFVREYHLEHARQSRELSRGRDKIERLLAEADRKRDRLVAAVAEGGSSFPEIKASLTAARDEHERLRRELASMDALPVLAFHPGLADTYRREIEELEQLLSQPAAHLEAIPQIRNLIERIELVPAEGKLRGVDLRVIRRIDHVLEIATRSRAAG</sequence>
<dbReference type="Gene3D" id="3.90.1750.20">
    <property type="entry name" value="Putative Large Serine Recombinase, Chain B, Domain 2"/>
    <property type="match status" value="1"/>
</dbReference>
<protein>
    <submittedName>
        <fullName evidence="4">Recombinase family protein</fullName>
    </submittedName>
</protein>
<dbReference type="InterPro" id="IPR025827">
    <property type="entry name" value="Zn_ribbon_recom_dom"/>
</dbReference>
<dbReference type="InterPro" id="IPR006119">
    <property type="entry name" value="Resolv_N"/>
</dbReference>
<evidence type="ECO:0000259" key="3">
    <source>
        <dbReference type="PROSITE" id="PS51737"/>
    </source>
</evidence>
<dbReference type="Pfam" id="PF13408">
    <property type="entry name" value="Zn_ribbon_recom"/>
    <property type="match status" value="1"/>
</dbReference>
<organism evidence="4 5">
    <name type="scientific">Sphingomonas longa</name>
    <dbReference type="NCBI Taxonomy" id="2778730"/>
    <lineage>
        <taxon>Bacteria</taxon>
        <taxon>Pseudomonadati</taxon>
        <taxon>Pseudomonadota</taxon>
        <taxon>Alphaproteobacteria</taxon>
        <taxon>Sphingomonadales</taxon>
        <taxon>Sphingomonadaceae</taxon>
        <taxon>Sphingomonas</taxon>
    </lineage>
</organism>